<evidence type="ECO:0000256" key="3">
    <source>
        <dbReference type="ARBA" id="ARBA00023242"/>
    </source>
</evidence>
<name>A0AAW1RZP8_9CHLO</name>
<evidence type="ECO:0000259" key="6">
    <source>
        <dbReference type="Pfam" id="PF07842"/>
    </source>
</evidence>
<feature type="domain" description="GCF C-terminal" evidence="6">
    <location>
        <begin position="527"/>
        <end position="685"/>
    </location>
</feature>
<feature type="region of interest" description="Disordered" evidence="5">
    <location>
        <begin position="248"/>
        <end position="270"/>
    </location>
</feature>
<dbReference type="EMBL" id="JALJOU010000016">
    <property type="protein sequence ID" value="KAK9839474.1"/>
    <property type="molecule type" value="Genomic_DNA"/>
</dbReference>
<feature type="region of interest" description="Disordered" evidence="5">
    <location>
        <begin position="78"/>
        <end position="111"/>
    </location>
</feature>
<keyword evidence="8" id="KW-1185">Reference proteome</keyword>
<feature type="compositionally biased region" description="Low complexity" evidence="5">
    <location>
        <begin position="257"/>
        <end position="270"/>
    </location>
</feature>
<dbReference type="GO" id="GO:0000398">
    <property type="term" value="P:mRNA splicing, via spliceosome"/>
    <property type="evidence" value="ECO:0007669"/>
    <property type="project" value="InterPro"/>
</dbReference>
<reference evidence="7 8" key="1">
    <citation type="journal article" date="2024" name="Nat. Commun.">
        <title>Phylogenomics reveals the evolutionary origins of lichenization in chlorophyte algae.</title>
        <authorList>
            <person name="Puginier C."/>
            <person name="Libourel C."/>
            <person name="Otte J."/>
            <person name="Skaloud P."/>
            <person name="Haon M."/>
            <person name="Grisel S."/>
            <person name="Petersen M."/>
            <person name="Berrin J.G."/>
            <person name="Delaux P.M."/>
            <person name="Dal Grande F."/>
            <person name="Keller J."/>
        </authorList>
    </citation>
    <scope>NUCLEOTIDE SEQUENCE [LARGE SCALE GENOMIC DNA]</scope>
    <source>
        <strain evidence="7 8">SAG 245.80</strain>
    </source>
</reference>
<dbReference type="Pfam" id="PF07842">
    <property type="entry name" value="GCFC"/>
    <property type="match status" value="1"/>
</dbReference>
<proteinExistence type="inferred from homology"/>
<dbReference type="PANTHER" id="PTHR12214:SF0">
    <property type="entry name" value="LD29489P"/>
    <property type="match status" value="1"/>
</dbReference>
<evidence type="ECO:0000256" key="2">
    <source>
        <dbReference type="ARBA" id="ARBA00010801"/>
    </source>
</evidence>
<dbReference type="GO" id="GO:0005634">
    <property type="term" value="C:nucleus"/>
    <property type="evidence" value="ECO:0007669"/>
    <property type="project" value="UniProtKB-SubCell"/>
</dbReference>
<dbReference type="PANTHER" id="PTHR12214">
    <property type="entry name" value="GC-RICH SEQUENCE DNA-BINDING FACTOR"/>
    <property type="match status" value="1"/>
</dbReference>
<dbReference type="AlphaFoldDB" id="A0AAW1RZP8"/>
<evidence type="ECO:0000313" key="8">
    <source>
        <dbReference type="Proteomes" id="UP001445335"/>
    </source>
</evidence>
<accession>A0AAW1RZP8</accession>
<feature type="coiled-coil region" evidence="4">
    <location>
        <begin position="352"/>
        <end position="386"/>
    </location>
</feature>
<feature type="region of interest" description="Disordered" evidence="5">
    <location>
        <begin position="475"/>
        <end position="500"/>
    </location>
</feature>
<sequence length="849" mass="87924">MTSKASTVIHLPPVEVSVAGEYSAERLKELKKNTLRYVAPQPSEPVAGVFKLSGSFKPAGTTAAAVAVAVAGTPPVAAAEEADLPPPPRPNAARAAANPSPAGRGGTGAAVQRAPAAMDAAVAAAVVALDDDDDGFQIPNEETIRRAKEKRERLRSAHLAPDYIPLATASVLEAPEATGAAAARDDSDEDAEAEERVRMAFLGKAPGDGGGKGARGGGVLAGIAEDVQAEAEGEEDADDTWVREQLRKGAGRGAAGPAGPSAAPRRSTAAGVGFGGRGAAPAAAAAAAADEVVKALRRGVERLQATQAHAEKGRRRAAENLAAAVAGVGDLEAQLEAAGSRFAYLQQLRAYIADLCDMLQEKSALVEAMEEEAEALMAGRAEAAAKRGEEDAADDQAVAGAAVSAALAALSRGSSLSDATAAAESAAAEAEAAAAGGGMGMQLDELGRDLNMERRRTAAARAERRRARLQRDLQRLRQRQGDAEAPLGEETSDESESEVSRYVRKRRDLVDAARTVFADAGDEFGSLRALKARLEEWKGAQPRAYHDAYMGLSAPAVFAPFVRLELLAWDPLFGQRAGFDDQDWYQALFDYGQALPGDAGAQNGGAAPSADDDADNELIPRLVRELVLPRVTRLLAGAWNPASRRQSRAAAAVLQDAAAYVPPDDPALQAALEAALERLSDAVAALRLPPWPPAATAAAPQAAALLARRFGKALRLLRALGAFDGVLARGPLLSLALERLLHQQMLPYLRAAAADLPLAVGRMERLAGALRPEWFAGGPPPAAAPLLEYVGVLARALEQQRGSDASLGNGAAGGHAVSKPKVLAGRLAAVLAPLGDAARAARLKALYKL</sequence>
<comment type="subcellular location">
    <subcellularLocation>
        <location evidence="1">Nucleus</location>
    </subcellularLocation>
</comment>
<comment type="similarity">
    <text evidence="2">Belongs to the GCF family.</text>
</comment>
<organism evidence="7 8">
    <name type="scientific">Elliptochloris bilobata</name>
    <dbReference type="NCBI Taxonomy" id="381761"/>
    <lineage>
        <taxon>Eukaryota</taxon>
        <taxon>Viridiplantae</taxon>
        <taxon>Chlorophyta</taxon>
        <taxon>core chlorophytes</taxon>
        <taxon>Trebouxiophyceae</taxon>
        <taxon>Trebouxiophyceae incertae sedis</taxon>
        <taxon>Elliptochloris clade</taxon>
        <taxon>Elliptochloris</taxon>
    </lineage>
</organism>
<gene>
    <name evidence="7" type="ORF">WJX81_004262</name>
</gene>
<comment type="caution">
    <text evidence="7">The sequence shown here is derived from an EMBL/GenBank/DDBJ whole genome shotgun (WGS) entry which is preliminary data.</text>
</comment>
<dbReference type="GO" id="GO:0003677">
    <property type="term" value="F:DNA binding"/>
    <property type="evidence" value="ECO:0007669"/>
    <property type="project" value="InterPro"/>
</dbReference>
<dbReference type="InterPro" id="IPR012890">
    <property type="entry name" value="GCFC2-like"/>
</dbReference>
<dbReference type="Proteomes" id="UP001445335">
    <property type="component" value="Unassembled WGS sequence"/>
</dbReference>
<dbReference type="InterPro" id="IPR022783">
    <property type="entry name" value="GCFC_dom"/>
</dbReference>
<evidence type="ECO:0000313" key="7">
    <source>
        <dbReference type="EMBL" id="KAK9839474.1"/>
    </source>
</evidence>
<protein>
    <recommendedName>
        <fullName evidence="6">GCF C-terminal domain-containing protein</fullName>
    </recommendedName>
</protein>
<keyword evidence="3" id="KW-0539">Nucleus</keyword>
<evidence type="ECO:0000256" key="5">
    <source>
        <dbReference type="SAM" id="MobiDB-lite"/>
    </source>
</evidence>
<evidence type="ECO:0000256" key="4">
    <source>
        <dbReference type="SAM" id="Coils"/>
    </source>
</evidence>
<keyword evidence="4" id="KW-0175">Coiled coil</keyword>
<evidence type="ECO:0000256" key="1">
    <source>
        <dbReference type="ARBA" id="ARBA00004123"/>
    </source>
</evidence>
<feature type="compositionally biased region" description="Low complexity" evidence="5">
    <location>
        <begin position="91"/>
        <end position="102"/>
    </location>
</feature>